<feature type="signal peptide" evidence="1">
    <location>
        <begin position="1"/>
        <end position="31"/>
    </location>
</feature>
<evidence type="ECO:0000313" key="2">
    <source>
        <dbReference type="EMBL" id="MFC5924780.1"/>
    </source>
</evidence>
<evidence type="ECO:0000256" key="1">
    <source>
        <dbReference type="SAM" id="SignalP"/>
    </source>
</evidence>
<sequence length="111" mass="11291">MRARAGKTGAVLALSAIMTAGLGVAASPASAAAFPAPGATFYTGWFTTEVGYFPTATGVCTPLPQGADSLIATTPVTNVSIYRAADCSGSETAVGTLRNWEPNVFKSFIAR</sequence>
<evidence type="ECO:0008006" key="4">
    <source>
        <dbReference type="Google" id="ProtNLM"/>
    </source>
</evidence>
<comment type="caution">
    <text evidence="2">The sequence shown here is derived from an EMBL/GenBank/DDBJ whole genome shotgun (WGS) entry which is preliminary data.</text>
</comment>
<keyword evidence="1" id="KW-0732">Signal</keyword>
<evidence type="ECO:0000313" key="3">
    <source>
        <dbReference type="Proteomes" id="UP001596226"/>
    </source>
</evidence>
<dbReference type="Proteomes" id="UP001596226">
    <property type="component" value="Unassembled WGS sequence"/>
</dbReference>
<proteinExistence type="predicted"/>
<reference evidence="3" key="1">
    <citation type="journal article" date="2019" name="Int. J. Syst. Evol. Microbiol.">
        <title>The Global Catalogue of Microorganisms (GCM) 10K type strain sequencing project: providing services to taxonomists for standard genome sequencing and annotation.</title>
        <authorList>
            <consortium name="The Broad Institute Genomics Platform"/>
            <consortium name="The Broad Institute Genome Sequencing Center for Infectious Disease"/>
            <person name="Wu L."/>
            <person name="Ma J."/>
        </authorList>
    </citation>
    <scope>NUCLEOTIDE SEQUENCE [LARGE SCALE GENOMIC DNA]</scope>
    <source>
        <strain evidence="3">CGMCC 4.7144</strain>
    </source>
</reference>
<organism evidence="2 3">
    <name type="scientific">Micromonospora vulcania</name>
    <dbReference type="NCBI Taxonomy" id="1441873"/>
    <lineage>
        <taxon>Bacteria</taxon>
        <taxon>Bacillati</taxon>
        <taxon>Actinomycetota</taxon>
        <taxon>Actinomycetes</taxon>
        <taxon>Micromonosporales</taxon>
        <taxon>Micromonosporaceae</taxon>
        <taxon>Micromonospora</taxon>
    </lineage>
</organism>
<protein>
    <recommendedName>
        <fullName evidence="4">Peptidase inhibitor family I36</fullName>
    </recommendedName>
</protein>
<accession>A0ABW1H809</accession>
<feature type="chain" id="PRO_5047304372" description="Peptidase inhibitor family I36" evidence="1">
    <location>
        <begin position="32"/>
        <end position="111"/>
    </location>
</feature>
<name>A0ABW1H809_9ACTN</name>
<gene>
    <name evidence="2" type="ORF">ACFQGL_15660</name>
</gene>
<dbReference type="RefSeq" id="WP_377512090.1">
    <property type="nucleotide sequence ID" value="NZ_JBHSQS010000008.1"/>
</dbReference>
<keyword evidence="3" id="KW-1185">Reference proteome</keyword>
<dbReference type="EMBL" id="JBHSQS010000008">
    <property type="protein sequence ID" value="MFC5924780.1"/>
    <property type="molecule type" value="Genomic_DNA"/>
</dbReference>